<dbReference type="RefSeq" id="WP_307633417.1">
    <property type="nucleotide sequence ID" value="NZ_JAPHEH010000001.1"/>
</dbReference>
<evidence type="ECO:0000313" key="2">
    <source>
        <dbReference type="Proteomes" id="UP001154240"/>
    </source>
</evidence>
<dbReference type="AlphaFoldDB" id="A0A9X4MKF0"/>
<organism evidence="1 2">
    <name type="scientific">Thiovibrio frasassiensis</name>
    <dbReference type="NCBI Taxonomy" id="2984131"/>
    <lineage>
        <taxon>Bacteria</taxon>
        <taxon>Pseudomonadati</taxon>
        <taxon>Thermodesulfobacteriota</taxon>
        <taxon>Desulfobulbia</taxon>
        <taxon>Desulfobulbales</taxon>
        <taxon>Thiovibrionaceae</taxon>
        <taxon>Thiovibrio</taxon>
    </lineage>
</organism>
<proteinExistence type="predicted"/>
<reference evidence="1" key="2">
    <citation type="submission" date="2022-10" db="EMBL/GenBank/DDBJ databases">
        <authorList>
            <person name="Aronson H.S."/>
        </authorList>
    </citation>
    <scope>NUCLEOTIDE SEQUENCE</scope>
    <source>
        <strain evidence="1">RS19-109</strain>
    </source>
</reference>
<keyword evidence="2" id="KW-1185">Reference proteome</keyword>
<gene>
    <name evidence="1" type="ORF">OLX77_09815</name>
</gene>
<name>A0A9X4MKF0_9BACT</name>
<comment type="caution">
    <text evidence="1">The sequence shown here is derived from an EMBL/GenBank/DDBJ whole genome shotgun (WGS) entry which is preliminary data.</text>
</comment>
<dbReference type="Proteomes" id="UP001154240">
    <property type="component" value="Unassembled WGS sequence"/>
</dbReference>
<sequence length="164" mass="18718">MIKKRQIPLLVVRGKRLSCRQTGRIILFTVLLLGYALPLLSAEPQVLTVRPEKIEAHRGQKTTNPTLERDPFNWSREQISFFKSQEPREKSNSIGGLTLSGIIWDKNNPQAVINDHLVTKGERVNDSVIQQILKDLVIFEQNGAAYTLWLEASPRPLPMKDKKH</sequence>
<evidence type="ECO:0000313" key="1">
    <source>
        <dbReference type="EMBL" id="MDG4476449.1"/>
    </source>
</evidence>
<dbReference type="EMBL" id="JAPHEH010000001">
    <property type="protein sequence ID" value="MDG4476449.1"/>
    <property type="molecule type" value="Genomic_DNA"/>
</dbReference>
<accession>A0A9X4MKF0</accession>
<protein>
    <submittedName>
        <fullName evidence="1">Uncharacterized protein</fullName>
    </submittedName>
</protein>
<reference evidence="1" key="1">
    <citation type="journal article" date="2022" name="bioRxiv">
        <title>Thiovibrio frasassiensisgen. nov., sp. nov., an autotrophic, elemental sulfur disproportionating bacterium isolated from sulfidic karst sediment, and proposal of Thiovibrionaceae fam. nov.</title>
        <authorList>
            <person name="Aronson H."/>
            <person name="Thomas C."/>
            <person name="Bhattacharyya M."/>
            <person name="Eckstein S."/>
            <person name="Jensen S."/>
            <person name="Barco R."/>
            <person name="Macalady J."/>
            <person name="Amend J."/>
        </authorList>
    </citation>
    <scope>NUCLEOTIDE SEQUENCE</scope>
    <source>
        <strain evidence="1">RS19-109</strain>
    </source>
</reference>